<feature type="compositionally biased region" description="Polar residues" evidence="1">
    <location>
        <begin position="382"/>
        <end position="395"/>
    </location>
</feature>
<proteinExistence type="predicted"/>
<evidence type="ECO:0000256" key="1">
    <source>
        <dbReference type="SAM" id="MobiDB-lite"/>
    </source>
</evidence>
<feature type="compositionally biased region" description="Polar residues" evidence="1">
    <location>
        <begin position="179"/>
        <end position="189"/>
    </location>
</feature>
<reference evidence="3" key="1">
    <citation type="submission" date="2024-04" db="EMBL/GenBank/DDBJ databases">
        <authorList>
            <person name="Shaw F."/>
            <person name="Minotto A."/>
        </authorList>
    </citation>
    <scope>NUCLEOTIDE SEQUENCE [LARGE SCALE GENOMIC DNA]</scope>
</reference>
<dbReference type="Proteomes" id="UP001497453">
    <property type="component" value="Chromosome 8"/>
</dbReference>
<feature type="compositionally biased region" description="Low complexity" evidence="1">
    <location>
        <begin position="193"/>
        <end position="243"/>
    </location>
</feature>
<feature type="compositionally biased region" description="Low complexity" evidence="1">
    <location>
        <begin position="344"/>
        <end position="368"/>
    </location>
</feature>
<name>A0ABP1E6Z1_9APHY</name>
<accession>A0ABP1E6Z1</accession>
<evidence type="ECO:0000313" key="3">
    <source>
        <dbReference type="Proteomes" id="UP001497453"/>
    </source>
</evidence>
<feature type="region of interest" description="Disordered" evidence="1">
    <location>
        <begin position="1"/>
        <end position="39"/>
    </location>
</feature>
<protein>
    <submittedName>
        <fullName evidence="2">Uncharacterized protein</fullName>
    </submittedName>
</protein>
<feature type="compositionally biased region" description="Low complexity" evidence="1">
    <location>
        <begin position="99"/>
        <end position="120"/>
    </location>
</feature>
<feature type="region of interest" description="Disordered" evidence="1">
    <location>
        <begin position="164"/>
        <end position="461"/>
    </location>
</feature>
<gene>
    <name evidence="2" type="ORF">GFSPODELE1_LOCUS10163</name>
</gene>
<keyword evidence="3" id="KW-1185">Reference proteome</keyword>
<feature type="region of interest" description="Disordered" evidence="1">
    <location>
        <begin position="86"/>
        <end position="120"/>
    </location>
</feature>
<feature type="compositionally biased region" description="Low complexity" evidence="1">
    <location>
        <begin position="290"/>
        <end position="300"/>
    </location>
</feature>
<sequence length="572" mass="61467">MRSCLKLTPPVTPMVSAAGTPNESRSGSPGPDTRPSIRKAVSFCSEDEGLEEVFEADDWDRSPIPMTPRLSYQDILELKQLQLNLPRAPPSPNYRQPFTTSAPRSTYTSSSPSTSIQPFPISRFATARSLTPSKWKNRDDSRMNVDPEILPYLEAVPIQLLPLLDSPASPESETPHNECASSSSQATPSYPTPIAQSPPQCSSPPAILPPISIQSPSPKSPDISSPSVDSPATTPTSSPRRTANFTFVPLLPVQEQSIPAPQPAVQKPPEPKRRFNMTFVPLMPLPQPLSPSASTSSLVPPEEPEKQPDMGEAANEATPESYPDTQLEGQVEPDISYSSSFFRAPSPTSTPALSSASDTDTESEAPSTSDPPSPSEPGITDMASSSYFHSTLPSEENSDHEPVNPYFPIVESESPRRSCLPTNPNIGALRTTARPGQTPPLSMTQSSCDSGSVPTPSVTNPPDVTLSTLVNKVTLQAIPSPCLAPPSPFSLYPPSDTMSVIEEQRFTRTTMSNGQYGQSRTVMSKRAFTACRTRSALSLSSIPIPPSLDLSLEVELEPSFSRRKGVDDGVLS</sequence>
<dbReference type="EMBL" id="OZ037951">
    <property type="protein sequence ID" value="CAL1715312.1"/>
    <property type="molecule type" value="Genomic_DNA"/>
</dbReference>
<feature type="compositionally biased region" description="Polar residues" evidence="1">
    <location>
        <begin position="439"/>
        <end position="461"/>
    </location>
</feature>
<organism evidence="2 3">
    <name type="scientific">Somion occarium</name>
    <dbReference type="NCBI Taxonomy" id="3059160"/>
    <lineage>
        <taxon>Eukaryota</taxon>
        <taxon>Fungi</taxon>
        <taxon>Dikarya</taxon>
        <taxon>Basidiomycota</taxon>
        <taxon>Agaricomycotina</taxon>
        <taxon>Agaricomycetes</taxon>
        <taxon>Polyporales</taxon>
        <taxon>Cerrenaceae</taxon>
        <taxon>Somion</taxon>
    </lineage>
</organism>
<evidence type="ECO:0000313" key="2">
    <source>
        <dbReference type="EMBL" id="CAL1715312.1"/>
    </source>
</evidence>